<feature type="chain" id="PRO_5003068712" evidence="2">
    <location>
        <begin position="36"/>
        <end position="95"/>
    </location>
</feature>
<evidence type="ECO:0000256" key="1">
    <source>
        <dbReference type="SAM" id="MobiDB-lite"/>
    </source>
</evidence>
<sequence length="95" mass="10768">MIDHERRSSLGFRLRNMKHLFVCVLFVLSIVLCSAARAPPSTLFDTYESKSRSRSSANFQPSFKLPHPPTEQVDAGRFGVDKRRVPTGSNPLHNR</sequence>
<keyword evidence="2" id="KW-0732">Signal</keyword>
<reference evidence="3" key="1">
    <citation type="submission" date="2010-04" db="EMBL/GenBank/DDBJ databases">
        <authorList>
            <person name="Reid K.E."/>
            <person name="Liao N."/>
            <person name="Chan S."/>
            <person name="Docking R."/>
            <person name="Taylor G."/>
            <person name="Moore R."/>
            <person name="Mayo M."/>
            <person name="Munro S."/>
            <person name="King J."/>
            <person name="Yanchuk A."/>
            <person name="Holt R."/>
            <person name="Jones S."/>
            <person name="Marra M."/>
            <person name="Ritland C.E."/>
            <person name="Ritland K."/>
            <person name="Bohlmann J."/>
        </authorList>
    </citation>
    <scope>NUCLEOTIDE SEQUENCE</scope>
    <source>
        <tissue evidence="3">Bud</tissue>
    </source>
</reference>
<dbReference type="AlphaFoldDB" id="D5AAE8"/>
<evidence type="ECO:0000256" key="2">
    <source>
        <dbReference type="SAM" id="SignalP"/>
    </source>
</evidence>
<proteinExistence type="evidence at transcript level"/>
<feature type="signal peptide" evidence="2">
    <location>
        <begin position="1"/>
        <end position="35"/>
    </location>
</feature>
<feature type="region of interest" description="Disordered" evidence="1">
    <location>
        <begin position="55"/>
        <end position="95"/>
    </location>
</feature>
<evidence type="ECO:0000313" key="3">
    <source>
        <dbReference type="EMBL" id="ADE76517.1"/>
    </source>
</evidence>
<dbReference type="EMBL" id="BT123181">
    <property type="protein sequence ID" value="ADE76517.1"/>
    <property type="molecule type" value="mRNA"/>
</dbReference>
<name>D5AAE8_PICSI</name>
<organism evidence="3">
    <name type="scientific">Picea sitchensis</name>
    <name type="common">Sitka spruce</name>
    <name type="synonym">Pinus sitchensis</name>
    <dbReference type="NCBI Taxonomy" id="3332"/>
    <lineage>
        <taxon>Eukaryota</taxon>
        <taxon>Viridiplantae</taxon>
        <taxon>Streptophyta</taxon>
        <taxon>Embryophyta</taxon>
        <taxon>Tracheophyta</taxon>
        <taxon>Spermatophyta</taxon>
        <taxon>Pinopsida</taxon>
        <taxon>Pinidae</taxon>
        <taxon>Conifers I</taxon>
        <taxon>Pinales</taxon>
        <taxon>Pinaceae</taxon>
        <taxon>Picea</taxon>
    </lineage>
</organism>
<protein>
    <submittedName>
        <fullName evidence="3">Uncharacterized protein</fullName>
    </submittedName>
</protein>
<accession>D5AAE8</accession>